<dbReference type="RefSeq" id="WP_322527345.1">
    <property type="nucleotide sequence ID" value="NZ_CP140151.1"/>
</dbReference>
<protein>
    <submittedName>
        <fullName evidence="1">Uncharacterized protein</fullName>
    </submittedName>
</protein>
<proteinExistence type="predicted"/>
<keyword evidence="2" id="KW-1185">Reference proteome</keyword>
<dbReference type="EMBL" id="CP140151">
    <property type="protein sequence ID" value="WQH07780.1"/>
    <property type="molecule type" value="Genomic_DNA"/>
</dbReference>
<gene>
    <name evidence="1" type="ORF">SR908_09745</name>
</gene>
<sequence length="64" mass="7130">MHSDDKAMEMGGIAGKTNFNLKEGSDVTFNEEEMKKAVASAVEKMREMGAEEKIVDFLNSKVFK</sequence>
<organism evidence="1 2">
    <name type="scientific">Chromohalobacter canadensis</name>
    <dbReference type="NCBI Taxonomy" id="141389"/>
    <lineage>
        <taxon>Bacteria</taxon>
        <taxon>Pseudomonadati</taxon>
        <taxon>Pseudomonadota</taxon>
        <taxon>Gammaproteobacteria</taxon>
        <taxon>Oceanospirillales</taxon>
        <taxon>Halomonadaceae</taxon>
        <taxon>Chromohalobacter</taxon>
    </lineage>
</organism>
<reference evidence="1 2" key="1">
    <citation type="submission" date="2023-11" db="EMBL/GenBank/DDBJ databases">
        <title>MicrobeMod: A computational toolkit for identifying prokaryotic methylation and restriction-modification with nanopore sequencing.</title>
        <authorList>
            <person name="Crits-Christoph A."/>
            <person name="Kang S.C."/>
            <person name="Lee H."/>
            <person name="Ostrov N."/>
        </authorList>
    </citation>
    <scope>NUCLEOTIDE SEQUENCE [LARGE SCALE GENOMIC DNA]</scope>
    <source>
        <strain evidence="1 2">ATCC 43984</strain>
    </source>
</reference>
<dbReference type="Proteomes" id="UP001321908">
    <property type="component" value="Chromosome"/>
</dbReference>
<evidence type="ECO:0000313" key="1">
    <source>
        <dbReference type="EMBL" id="WQH07780.1"/>
    </source>
</evidence>
<name>A0ABZ0Y6Z4_9GAMM</name>
<evidence type="ECO:0000313" key="2">
    <source>
        <dbReference type="Proteomes" id="UP001321908"/>
    </source>
</evidence>
<accession>A0ABZ0Y6Z4</accession>